<name>A0ABQ6NG85_9BACL</name>
<dbReference type="InterPro" id="IPR023214">
    <property type="entry name" value="HAD_sf"/>
</dbReference>
<dbReference type="InterPro" id="IPR006439">
    <property type="entry name" value="HAD-SF_hydro_IA"/>
</dbReference>
<dbReference type="EMBL" id="BTCL01000001">
    <property type="protein sequence ID" value="GMK43155.1"/>
    <property type="molecule type" value="Genomic_DNA"/>
</dbReference>
<dbReference type="RefSeq" id="WP_317978542.1">
    <property type="nucleotide sequence ID" value="NZ_BTCL01000001.1"/>
</dbReference>
<gene>
    <name evidence="5" type="ORF">PghCCS26_02820</name>
</gene>
<dbReference type="PANTHER" id="PTHR46470">
    <property type="entry name" value="N-ACYLNEURAMINATE-9-PHOSPHATASE"/>
    <property type="match status" value="1"/>
</dbReference>
<keyword evidence="6" id="KW-1185">Reference proteome</keyword>
<dbReference type="InterPro" id="IPR041492">
    <property type="entry name" value="HAD_2"/>
</dbReference>
<evidence type="ECO:0000256" key="1">
    <source>
        <dbReference type="ARBA" id="ARBA00001946"/>
    </source>
</evidence>
<dbReference type="InterPro" id="IPR051400">
    <property type="entry name" value="HAD-like_hydrolase"/>
</dbReference>
<dbReference type="PANTHER" id="PTHR46470:SF2">
    <property type="entry name" value="GLYCERALDEHYDE 3-PHOSPHATE PHOSPHATASE"/>
    <property type="match status" value="1"/>
</dbReference>
<proteinExistence type="predicted"/>
<evidence type="ECO:0008006" key="7">
    <source>
        <dbReference type="Google" id="ProtNLM"/>
    </source>
</evidence>
<evidence type="ECO:0000313" key="5">
    <source>
        <dbReference type="EMBL" id="GMK43155.1"/>
    </source>
</evidence>
<evidence type="ECO:0000256" key="4">
    <source>
        <dbReference type="ARBA" id="ARBA00022842"/>
    </source>
</evidence>
<keyword evidence="2" id="KW-0479">Metal-binding</keyword>
<sequence length="191" mass="21479">MNGEQTKNNEAKELIIFLDCGDTIIDEGTEVRDEHGTVIEGKVIPGADEMVRLLAERGYRLAIVADGLAQSFKNLLSVNGLYDYFEVLIYSEQLKVEKPSPRMFRAAMGAMELGEQDKKRIIMVGNNLSRDVRGANQEGITSVHLNWTSRYPKTSLDPVERPDYIIEEPLALVELAERLNEQLASNKRIKA</sequence>
<dbReference type="NCBIfam" id="TIGR01549">
    <property type="entry name" value="HAD-SF-IA-v1"/>
    <property type="match status" value="1"/>
</dbReference>
<dbReference type="Proteomes" id="UP001285921">
    <property type="component" value="Unassembled WGS sequence"/>
</dbReference>
<dbReference type="Pfam" id="PF13419">
    <property type="entry name" value="HAD_2"/>
    <property type="match status" value="1"/>
</dbReference>
<keyword evidence="3" id="KW-0378">Hydrolase</keyword>
<dbReference type="SUPFAM" id="SSF56784">
    <property type="entry name" value="HAD-like"/>
    <property type="match status" value="1"/>
</dbReference>
<keyword evidence="4" id="KW-0460">Magnesium</keyword>
<evidence type="ECO:0000256" key="2">
    <source>
        <dbReference type="ARBA" id="ARBA00022723"/>
    </source>
</evidence>
<comment type="caution">
    <text evidence="5">The sequence shown here is derived from an EMBL/GenBank/DDBJ whole genome shotgun (WGS) entry which is preliminary data.</text>
</comment>
<protein>
    <recommendedName>
        <fullName evidence="7">Hydrolase</fullName>
    </recommendedName>
</protein>
<accession>A0ABQ6NG85</accession>
<dbReference type="InterPro" id="IPR036412">
    <property type="entry name" value="HAD-like_sf"/>
</dbReference>
<reference evidence="5 6" key="1">
    <citation type="submission" date="2023-05" db="EMBL/GenBank/DDBJ databases">
        <title>Draft genome of Paenibacillus sp. CCS26.</title>
        <authorList>
            <person name="Akita H."/>
            <person name="Shinto Y."/>
            <person name="Kimura Z."/>
        </authorList>
    </citation>
    <scope>NUCLEOTIDE SEQUENCE [LARGE SCALE GENOMIC DNA]</scope>
    <source>
        <strain evidence="5 6">CCS26</strain>
    </source>
</reference>
<comment type="cofactor">
    <cofactor evidence="1">
        <name>Mg(2+)</name>
        <dbReference type="ChEBI" id="CHEBI:18420"/>
    </cofactor>
</comment>
<organism evidence="5 6">
    <name type="scientific">Paenibacillus glycanilyticus</name>
    <dbReference type="NCBI Taxonomy" id="126569"/>
    <lineage>
        <taxon>Bacteria</taxon>
        <taxon>Bacillati</taxon>
        <taxon>Bacillota</taxon>
        <taxon>Bacilli</taxon>
        <taxon>Bacillales</taxon>
        <taxon>Paenibacillaceae</taxon>
        <taxon>Paenibacillus</taxon>
    </lineage>
</organism>
<dbReference type="Gene3D" id="3.40.50.1000">
    <property type="entry name" value="HAD superfamily/HAD-like"/>
    <property type="match status" value="1"/>
</dbReference>
<evidence type="ECO:0000256" key="3">
    <source>
        <dbReference type="ARBA" id="ARBA00022801"/>
    </source>
</evidence>
<evidence type="ECO:0000313" key="6">
    <source>
        <dbReference type="Proteomes" id="UP001285921"/>
    </source>
</evidence>